<dbReference type="GO" id="GO:0045944">
    <property type="term" value="P:positive regulation of transcription by RNA polymerase II"/>
    <property type="evidence" value="ECO:0007669"/>
    <property type="project" value="TreeGrafter"/>
</dbReference>
<dbReference type="OrthoDB" id="3251668at2759"/>
<dbReference type="SMART" id="SM00066">
    <property type="entry name" value="GAL4"/>
    <property type="match status" value="1"/>
</dbReference>
<dbReference type="VEuPathDB" id="FungiDB:ASPTUDRAFT_50136"/>
<dbReference type="GO" id="GO:0005634">
    <property type="term" value="C:nucleus"/>
    <property type="evidence" value="ECO:0007669"/>
    <property type="project" value="UniProtKB-SubCell"/>
</dbReference>
<dbReference type="STRING" id="767770.A0A1L9NIN5"/>
<evidence type="ECO:0000256" key="5">
    <source>
        <dbReference type="ARBA" id="ARBA00023242"/>
    </source>
</evidence>
<name>A0A1L9NIN5_ASPTC</name>
<dbReference type="OMA" id="TMHLRGM"/>
<dbReference type="GO" id="GO:0000976">
    <property type="term" value="F:transcription cis-regulatory region binding"/>
    <property type="evidence" value="ECO:0007669"/>
    <property type="project" value="TreeGrafter"/>
</dbReference>
<keyword evidence="2" id="KW-0805">Transcription regulation</keyword>
<dbReference type="EMBL" id="KV878178">
    <property type="protein sequence ID" value="OJI89135.1"/>
    <property type="molecule type" value="Genomic_DNA"/>
</dbReference>
<comment type="subcellular location">
    <subcellularLocation>
        <location evidence="1">Nucleus</location>
    </subcellularLocation>
</comment>
<evidence type="ECO:0000256" key="3">
    <source>
        <dbReference type="ARBA" id="ARBA00023125"/>
    </source>
</evidence>
<dbReference type="Pfam" id="PF00172">
    <property type="entry name" value="Zn_clus"/>
    <property type="match status" value="1"/>
</dbReference>
<evidence type="ECO:0000256" key="4">
    <source>
        <dbReference type="ARBA" id="ARBA00023163"/>
    </source>
</evidence>
<dbReference type="CDD" id="cd00067">
    <property type="entry name" value="GAL4"/>
    <property type="match status" value="1"/>
</dbReference>
<evidence type="ECO:0000259" key="6">
    <source>
        <dbReference type="PROSITE" id="PS50048"/>
    </source>
</evidence>
<evidence type="ECO:0000313" key="7">
    <source>
        <dbReference type="EMBL" id="OJI89135.1"/>
    </source>
</evidence>
<keyword evidence="3" id="KW-0238">DNA-binding</keyword>
<dbReference type="PROSITE" id="PS50048">
    <property type="entry name" value="ZN2_CY6_FUNGAL_2"/>
    <property type="match status" value="1"/>
</dbReference>
<dbReference type="GO" id="GO:0000981">
    <property type="term" value="F:DNA-binding transcription factor activity, RNA polymerase II-specific"/>
    <property type="evidence" value="ECO:0007669"/>
    <property type="project" value="InterPro"/>
</dbReference>
<dbReference type="InterPro" id="IPR036864">
    <property type="entry name" value="Zn2-C6_fun-type_DNA-bd_sf"/>
</dbReference>
<evidence type="ECO:0000256" key="1">
    <source>
        <dbReference type="ARBA" id="ARBA00004123"/>
    </source>
</evidence>
<gene>
    <name evidence="7" type="ORF">ASPTUDRAFT_50136</name>
</gene>
<protein>
    <recommendedName>
        <fullName evidence="6">Zn(2)-C6 fungal-type domain-containing protein</fullName>
    </recommendedName>
</protein>
<reference evidence="8" key="1">
    <citation type="journal article" date="2017" name="Genome Biol.">
        <title>Comparative genomics reveals high biological diversity and specific adaptations in the industrially and medically important fungal genus Aspergillus.</title>
        <authorList>
            <person name="de Vries R.P."/>
            <person name="Riley R."/>
            <person name="Wiebenga A."/>
            <person name="Aguilar-Osorio G."/>
            <person name="Amillis S."/>
            <person name="Uchima C.A."/>
            <person name="Anderluh G."/>
            <person name="Asadollahi M."/>
            <person name="Askin M."/>
            <person name="Barry K."/>
            <person name="Battaglia E."/>
            <person name="Bayram O."/>
            <person name="Benocci T."/>
            <person name="Braus-Stromeyer S.A."/>
            <person name="Caldana C."/>
            <person name="Canovas D."/>
            <person name="Cerqueira G.C."/>
            <person name="Chen F."/>
            <person name="Chen W."/>
            <person name="Choi C."/>
            <person name="Clum A."/>
            <person name="Dos Santos R.A."/>
            <person name="Damasio A.R."/>
            <person name="Diallinas G."/>
            <person name="Emri T."/>
            <person name="Fekete E."/>
            <person name="Flipphi M."/>
            <person name="Freyberg S."/>
            <person name="Gallo A."/>
            <person name="Gournas C."/>
            <person name="Habgood R."/>
            <person name="Hainaut M."/>
            <person name="Harispe M.L."/>
            <person name="Henrissat B."/>
            <person name="Hilden K.S."/>
            <person name="Hope R."/>
            <person name="Hossain A."/>
            <person name="Karabika E."/>
            <person name="Karaffa L."/>
            <person name="Karanyi Z."/>
            <person name="Krasevec N."/>
            <person name="Kuo A."/>
            <person name="Kusch H."/>
            <person name="LaButti K."/>
            <person name="Lagendijk E.L."/>
            <person name="Lapidus A."/>
            <person name="Levasseur A."/>
            <person name="Lindquist E."/>
            <person name="Lipzen A."/>
            <person name="Logrieco A.F."/>
            <person name="MacCabe A."/>
            <person name="Maekelae M.R."/>
            <person name="Malavazi I."/>
            <person name="Melin P."/>
            <person name="Meyer V."/>
            <person name="Mielnichuk N."/>
            <person name="Miskei M."/>
            <person name="Molnar A.P."/>
            <person name="Mule G."/>
            <person name="Ngan C.Y."/>
            <person name="Orejas M."/>
            <person name="Orosz E."/>
            <person name="Ouedraogo J.P."/>
            <person name="Overkamp K.M."/>
            <person name="Park H.-S."/>
            <person name="Perrone G."/>
            <person name="Piumi F."/>
            <person name="Punt P.J."/>
            <person name="Ram A.F."/>
            <person name="Ramon A."/>
            <person name="Rauscher S."/>
            <person name="Record E."/>
            <person name="Riano-Pachon D.M."/>
            <person name="Robert V."/>
            <person name="Roehrig J."/>
            <person name="Ruller R."/>
            <person name="Salamov A."/>
            <person name="Salih N.S."/>
            <person name="Samson R.A."/>
            <person name="Sandor E."/>
            <person name="Sanguinetti M."/>
            <person name="Schuetze T."/>
            <person name="Sepcic K."/>
            <person name="Shelest E."/>
            <person name="Sherlock G."/>
            <person name="Sophianopoulou V."/>
            <person name="Squina F.M."/>
            <person name="Sun H."/>
            <person name="Susca A."/>
            <person name="Todd R.B."/>
            <person name="Tsang A."/>
            <person name="Unkles S.E."/>
            <person name="van de Wiele N."/>
            <person name="van Rossen-Uffink D."/>
            <person name="Oliveira J.V."/>
            <person name="Vesth T.C."/>
            <person name="Visser J."/>
            <person name="Yu J.-H."/>
            <person name="Zhou M."/>
            <person name="Andersen M.R."/>
            <person name="Archer D.B."/>
            <person name="Baker S.E."/>
            <person name="Benoit I."/>
            <person name="Brakhage A.A."/>
            <person name="Braus G.H."/>
            <person name="Fischer R."/>
            <person name="Frisvad J.C."/>
            <person name="Goldman G.H."/>
            <person name="Houbraken J."/>
            <person name="Oakley B."/>
            <person name="Pocsi I."/>
            <person name="Scazzocchio C."/>
            <person name="Seiboth B."/>
            <person name="vanKuyk P.A."/>
            <person name="Wortman J."/>
            <person name="Dyer P.S."/>
            <person name="Grigoriev I.V."/>
        </authorList>
    </citation>
    <scope>NUCLEOTIDE SEQUENCE [LARGE SCALE GENOMIC DNA]</scope>
    <source>
        <strain evidence="8">CBS 134.48</strain>
    </source>
</reference>
<organism evidence="7 8">
    <name type="scientific">Aspergillus tubingensis (strain CBS 134.48)</name>
    <dbReference type="NCBI Taxonomy" id="767770"/>
    <lineage>
        <taxon>Eukaryota</taxon>
        <taxon>Fungi</taxon>
        <taxon>Dikarya</taxon>
        <taxon>Ascomycota</taxon>
        <taxon>Pezizomycotina</taxon>
        <taxon>Eurotiomycetes</taxon>
        <taxon>Eurotiomycetidae</taxon>
        <taxon>Eurotiales</taxon>
        <taxon>Aspergillaceae</taxon>
        <taxon>Aspergillus</taxon>
        <taxon>Aspergillus subgen. Circumdati</taxon>
    </lineage>
</organism>
<evidence type="ECO:0000313" key="8">
    <source>
        <dbReference type="Proteomes" id="UP000184304"/>
    </source>
</evidence>
<dbReference type="Gene3D" id="4.10.240.10">
    <property type="entry name" value="Zn(2)-C6 fungal-type DNA-binding domain"/>
    <property type="match status" value="1"/>
</dbReference>
<accession>A0A1L9NIN5</accession>
<dbReference type="AlphaFoldDB" id="A0A1L9NIN5"/>
<dbReference type="PROSITE" id="PS00463">
    <property type="entry name" value="ZN2_CY6_FUNGAL_1"/>
    <property type="match status" value="1"/>
</dbReference>
<sequence length="491" mass="55763">MSTPGRRTHQGCWTCKARRRKCDRARPTCQVCAERGVACEGYDVRLRWGTGIASRGRFTGADAPAESSIPSRLQGRQRDLLRERKRQLHVADQVRESSGSEILVEGTEELLLSPLLSETWKPNHYAELFSDFLSSGINVLHSTTMHDGEIPLKVRLPGLCQQSEALYQICITLQVSIRPDLKSQFFEYFDAALNKFRSELAQSEAYLEDGTLTAGLLLCTIGIMQGIPWTMHLRGMYNILQSQSVTRSHDQVSPFRAHLLEVMGIMDLPTFAIGRKHPYLGFWRQYCRNRSMPVPSEQYDVEVMSGLPRSLVDIFSCIYEGATERDFWDWPGSRGCFLQCQLWEAYRLAGMLVIRHGALRLPSELDDNPAQRGQSQRQSALPTTAVIITRLLSCVDAIYRASSEAEGKDTLIINAIPYPVFVAGLQSDALNKDPELRDFIRRILLAIAEGPFWNKQYRLLLDLLEEYWTYPENNINIHEIAQSRGIELGLF</sequence>
<dbReference type="GO" id="GO:0008270">
    <property type="term" value="F:zinc ion binding"/>
    <property type="evidence" value="ECO:0007669"/>
    <property type="project" value="InterPro"/>
</dbReference>
<dbReference type="InterPro" id="IPR021858">
    <property type="entry name" value="Fun_TF"/>
</dbReference>
<keyword evidence="8" id="KW-1185">Reference proteome</keyword>
<keyword evidence="5" id="KW-0539">Nucleus</keyword>
<dbReference type="SUPFAM" id="SSF57701">
    <property type="entry name" value="Zn2/Cys6 DNA-binding domain"/>
    <property type="match status" value="1"/>
</dbReference>
<keyword evidence="4" id="KW-0804">Transcription</keyword>
<dbReference type="PANTHER" id="PTHR37534">
    <property type="entry name" value="TRANSCRIPTIONAL ACTIVATOR PROTEIN UGA3"/>
    <property type="match status" value="1"/>
</dbReference>
<dbReference type="Proteomes" id="UP000184304">
    <property type="component" value="Unassembled WGS sequence"/>
</dbReference>
<feature type="domain" description="Zn(2)-C6 fungal-type" evidence="6">
    <location>
        <begin position="11"/>
        <end position="39"/>
    </location>
</feature>
<proteinExistence type="predicted"/>
<dbReference type="Pfam" id="PF11951">
    <property type="entry name" value="Fungal_trans_2"/>
    <property type="match status" value="1"/>
</dbReference>
<evidence type="ECO:0000256" key="2">
    <source>
        <dbReference type="ARBA" id="ARBA00023015"/>
    </source>
</evidence>
<dbReference type="InterPro" id="IPR001138">
    <property type="entry name" value="Zn2Cys6_DnaBD"/>
</dbReference>
<dbReference type="PANTHER" id="PTHR37534:SF44">
    <property type="entry name" value="ZN(II)2CYS6 TRANSCRIPTION FACTOR (EUROFUNG)"/>
    <property type="match status" value="1"/>
</dbReference>